<dbReference type="CDD" id="cd17475">
    <property type="entry name" value="MFS_MT3072_like"/>
    <property type="match status" value="1"/>
</dbReference>
<reference evidence="8 9" key="1">
    <citation type="journal article" date="2003" name="Int. J. Syst. Evol. Microbiol.">
        <title>Virgibacillus carmonensis sp. nov., Virgibacillus necropolis sp. nov. and Virgibacillus picturae sp. nov., three novel species isolated from deteriorated mural paintings, transfer of the species of the genus salibacillus to Virgibacillus, as Virgibacillus marismortui comb. nov. and Virgibacillus salexigens comb. nov., and emended description of the genus Virgibacillus.</title>
        <authorList>
            <person name="Heyrman J."/>
            <person name="Logan N.A."/>
            <person name="Busse H.J."/>
            <person name="Balcaen A."/>
            <person name="Lebbe L."/>
            <person name="Rodriguez-Diaz M."/>
            <person name="Swings J."/>
            <person name="De Vos P."/>
        </authorList>
    </citation>
    <scope>NUCLEOTIDE SEQUENCE [LARGE SCALE GENOMIC DNA]</scope>
    <source>
        <strain evidence="8 9">LMG 19488</strain>
    </source>
</reference>
<evidence type="ECO:0000256" key="1">
    <source>
        <dbReference type="ARBA" id="ARBA00004651"/>
    </source>
</evidence>
<keyword evidence="4 6" id="KW-1133">Transmembrane helix</keyword>
<keyword evidence="5 6" id="KW-0472">Membrane</keyword>
<keyword evidence="9" id="KW-1185">Reference proteome</keyword>
<dbReference type="KEGG" id="vne:CFK40_05510"/>
<evidence type="ECO:0000259" key="7">
    <source>
        <dbReference type="PROSITE" id="PS50850"/>
    </source>
</evidence>
<dbReference type="AlphaFoldDB" id="A0A221MI47"/>
<dbReference type="SUPFAM" id="SSF103473">
    <property type="entry name" value="MFS general substrate transporter"/>
    <property type="match status" value="1"/>
</dbReference>
<feature type="transmembrane region" description="Helical" evidence="6">
    <location>
        <begin position="353"/>
        <end position="379"/>
    </location>
</feature>
<dbReference type="InterPro" id="IPR011701">
    <property type="entry name" value="MFS"/>
</dbReference>
<accession>A0A221MI47</accession>
<comment type="subcellular location">
    <subcellularLocation>
        <location evidence="1">Cell membrane</location>
        <topology evidence="1">Multi-pass membrane protein</topology>
    </subcellularLocation>
</comment>
<keyword evidence="2" id="KW-0813">Transport</keyword>
<evidence type="ECO:0000313" key="9">
    <source>
        <dbReference type="Proteomes" id="UP000204391"/>
    </source>
</evidence>
<feature type="transmembrane region" description="Helical" evidence="6">
    <location>
        <begin position="149"/>
        <end position="167"/>
    </location>
</feature>
<dbReference type="Gene3D" id="1.20.1250.20">
    <property type="entry name" value="MFS general substrate transporter like domains"/>
    <property type="match status" value="2"/>
</dbReference>
<gene>
    <name evidence="8" type="ORF">CFK40_05510</name>
</gene>
<feature type="transmembrane region" description="Helical" evidence="6">
    <location>
        <begin position="55"/>
        <end position="75"/>
    </location>
</feature>
<dbReference type="Pfam" id="PF07690">
    <property type="entry name" value="MFS_1"/>
    <property type="match status" value="1"/>
</dbReference>
<evidence type="ECO:0000256" key="6">
    <source>
        <dbReference type="SAM" id="Phobius"/>
    </source>
</evidence>
<proteinExistence type="predicted"/>
<feature type="transmembrane region" description="Helical" evidence="6">
    <location>
        <begin position="225"/>
        <end position="249"/>
    </location>
</feature>
<dbReference type="InterPro" id="IPR020846">
    <property type="entry name" value="MFS_dom"/>
</dbReference>
<dbReference type="InterPro" id="IPR052952">
    <property type="entry name" value="MFS-Transporter"/>
</dbReference>
<sequence length="419" mass="45242">MGIKDLQQNSLTKINPWRMLAWLFVAQVSVAFIGRSLAPLGLLIGADLSLTMAQIGMLPAALFLGQSLAAIPVGYFTDSIGSRRVLLMLSICLGLSFLLMTFSSVFLVILFLITLGGIGYGSMHPASNRGIIYWFSPNKRGTAMGIKQMGVTFGSALSALLLLPLASEWGWRPVLFGACLLLIFIGFLAFLFYNDPPSVKKATGAKDSESSHLLPSIYAMLKNKALILVSICAMGLSGGQMALNTYLVLFAYERLGISLVLSGVLLVISEVSGSFGRIVWGIVSDRLFNGRRIIVLIIIAFCTIFLSLTIALLPPGTSFGTMSLITVFFGFCMSGFNGIWMNTATELVPREQSGIASGFSITLGSWGVIVGPPLFGFIVDKTGSFVFGWLFLAIVMVIVIILLFYTMKIVNTNEALKSR</sequence>
<dbReference type="PROSITE" id="PS50850">
    <property type="entry name" value="MFS"/>
    <property type="match status" value="1"/>
</dbReference>
<dbReference type="GO" id="GO:0022857">
    <property type="term" value="F:transmembrane transporter activity"/>
    <property type="evidence" value="ECO:0007669"/>
    <property type="project" value="InterPro"/>
</dbReference>
<dbReference type="PANTHER" id="PTHR23527:SF1">
    <property type="entry name" value="BLL3282 PROTEIN"/>
    <property type="match status" value="1"/>
</dbReference>
<dbReference type="EMBL" id="CP022437">
    <property type="protein sequence ID" value="ASN07306.1"/>
    <property type="molecule type" value="Genomic_DNA"/>
</dbReference>
<name>A0A221MI47_9BACI</name>
<feature type="transmembrane region" description="Helical" evidence="6">
    <location>
        <begin position="173"/>
        <end position="193"/>
    </location>
</feature>
<feature type="transmembrane region" description="Helical" evidence="6">
    <location>
        <begin position="255"/>
        <end position="280"/>
    </location>
</feature>
<keyword evidence="3 6" id="KW-0812">Transmembrane</keyword>
<dbReference type="OrthoDB" id="9794076at2"/>
<dbReference type="Proteomes" id="UP000204391">
    <property type="component" value="Chromosome"/>
</dbReference>
<evidence type="ECO:0000256" key="2">
    <source>
        <dbReference type="ARBA" id="ARBA00022448"/>
    </source>
</evidence>
<feature type="transmembrane region" description="Helical" evidence="6">
    <location>
        <begin position="87"/>
        <end position="113"/>
    </location>
</feature>
<evidence type="ECO:0000256" key="4">
    <source>
        <dbReference type="ARBA" id="ARBA00022989"/>
    </source>
</evidence>
<dbReference type="PANTHER" id="PTHR23527">
    <property type="entry name" value="BLL3282 PROTEIN"/>
    <property type="match status" value="1"/>
</dbReference>
<dbReference type="RefSeq" id="WP_089534299.1">
    <property type="nucleotide sequence ID" value="NZ_CP022437.1"/>
</dbReference>
<evidence type="ECO:0000256" key="5">
    <source>
        <dbReference type="ARBA" id="ARBA00023136"/>
    </source>
</evidence>
<protein>
    <submittedName>
        <fullName evidence="8">MFS transporter</fullName>
    </submittedName>
</protein>
<evidence type="ECO:0000256" key="3">
    <source>
        <dbReference type="ARBA" id="ARBA00022692"/>
    </source>
</evidence>
<feature type="transmembrane region" description="Helical" evidence="6">
    <location>
        <begin position="292"/>
        <end position="313"/>
    </location>
</feature>
<feature type="transmembrane region" description="Helical" evidence="6">
    <location>
        <begin position="319"/>
        <end position="341"/>
    </location>
</feature>
<feature type="domain" description="Major facilitator superfamily (MFS) profile" evidence="7">
    <location>
        <begin position="19"/>
        <end position="411"/>
    </location>
</feature>
<feature type="transmembrane region" description="Helical" evidence="6">
    <location>
        <begin position="385"/>
        <end position="407"/>
    </location>
</feature>
<dbReference type="GO" id="GO:0005886">
    <property type="term" value="C:plasma membrane"/>
    <property type="evidence" value="ECO:0007669"/>
    <property type="project" value="UniProtKB-SubCell"/>
</dbReference>
<feature type="transmembrane region" description="Helical" evidence="6">
    <location>
        <begin position="20"/>
        <end position="43"/>
    </location>
</feature>
<dbReference type="InterPro" id="IPR036259">
    <property type="entry name" value="MFS_trans_sf"/>
</dbReference>
<evidence type="ECO:0000313" key="8">
    <source>
        <dbReference type="EMBL" id="ASN07306.1"/>
    </source>
</evidence>
<organism evidence="8 9">
    <name type="scientific">Virgibacillus necropolis</name>
    <dbReference type="NCBI Taxonomy" id="163877"/>
    <lineage>
        <taxon>Bacteria</taxon>
        <taxon>Bacillati</taxon>
        <taxon>Bacillota</taxon>
        <taxon>Bacilli</taxon>
        <taxon>Bacillales</taxon>
        <taxon>Bacillaceae</taxon>
        <taxon>Virgibacillus</taxon>
    </lineage>
</organism>